<dbReference type="InterPro" id="IPR010997">
    <property type="entry name" value="HRDC-like_sf"/>
</dbReference>
<protein>
    <submittedName>
        <fullName evidence="6">Dna-directed rna polymerase ii subunit</fullName>
    </submittedName>
</protein>
<feature type="compositionally biased region" description="Gly residues" evidence="4">
    <location>
        <begin position="70"/>
        <end position="79"/>
    </location>
</feature>
<dbReference type="Proteomes" id="UP000554482">
    <property type="component" value="Unassembled WGS sequence"/>
</dbReference>
<dbReference type="GO" id="GO:0000428">
    <property type="term" value="C:DNA-directed RNA polymerase complex"/>
    <property type="evidence" value="ECO:0007669"/>
    <property type="project" value="UniProtKB-KW"/>
</dbReference>
<dbReference type="GO" id="GO:0006352">
    <property type="term" value="P:DNA-templated transcription initiation"/>
    <property type="evidence" value="ECO:0007669"/>
    <property type="project" value="InterPro"/>
</dbReference>
<evidence type="ECO:0000313" key="7">
    <source>
        <dbReference type="Proteomes" id="UP000554482"/>
    </source>
</evidence>
<evidence type="ECO:0000256" key="1">
    <source>
        <dbReference type="ARBA" id="ARBA00004123"/>
    </source>
</evidence>
<keyword evidence="2" id="KW-0539">Nucleus</keyword>
<keyword evidence="6" id="KW-0240">DNA-directed RNA polymerase</keyword>
<feature type="compositionally biased region" description="Low complexity" evidence="4">
    <location>
        <begin position="9"/>
        <end position="21"/>
    </location>
</feature>
<accession>A0A7J6UZM0</accession>
<dbReference type="InterPro" id="IPR038324">
    <property type="entry name" value="Rpb4/RPC9_sf"/>
</dbReference>
<dbReference type="Pfam" id="PF03874">
    <property type="entry name" value="RNA_pol_Rpb4"/>
    <property type="match status" value="1"/>
</dbReference>
<evidence type="ECO:0000256" key="3">
    <source>
        <dbReference type="ARBA" id="ARBA00025724"/>
    </source>
</evidence>
<evidence type="ECO:0000256" key="2">
    <source>
        <dbReference type="ARBA" id="ARBA00023242"/>
    </source>
</evidence>
<dbReference type="InterPro" id="IPR005574">
    <property type="entry name" value="Rpb4/RPC9"/>
</dbReference>
<dbReference type="SMART" id="SM00657">
    <property type="entry name" value="RPOL4c"/>
    <property type="match status" value="1"/>
</dbReference>
<dbReference type="EMBL" id="JABWDY010040769">
    <property type="protein sequence ID" value="KAF5177898.1"/>
    <property type="molecule type" value="Genomic_DNA"/>
</dbReference>
<organism evidence="6 7">
    <name type="scientific">Thalictrum thalictroides</name>
    <name type="common">Rue-anemone</name>
    <name type="synonym">Anemone thalictroides</name>
    <dbReference type="NCBI Taxonomy" id="46969"/>
    <lineage>
        <taxon>Eukaryota</taxon>
        <taxon>Viridiplantae</taxon>
        <taxon>Streptophyta</taxon>
        <taxon>Embryophyta</taxon>
        <taxon>Tracheophyta</taxon>
        <taxon>Spermatophyta</taxon>
        <taxon>Magnoliopsida</taxon>
        <taxon>Ranunculales</taxon>
        <taxon>Ranunculaceae</taxon>
        <taxon>Thalictroideae</taxon>
        <taxon>Thalictrum</taxon>
    </lineage>
</organism>
<evidence type="ECO:0000313" key="6">
    <source>
        <dbReference type="EMBL" id="KAF5177898.1"/>
    </source>
</evidence>
<dbReference type="InterPro" id="IPR045222">
    <property type="entry name" value="Rpb4-like"/>
</dbReference>
<feature type="compositionally biased region" description="Low complexity" evidence="4">
    <location>
        <begin position="83"/>
        <end position="100"/>
    </location>
</feature>
<dbReference type="Gene3D" id="1.20.1250.40">
    <property type="match status" value="1"/>
</dbReference>
<evidence type="ECO:0000259" key="5">
    <source>
        <dbReference type="SMART" id="SM00657"/>
    </source>
</evidence>
<evidence type="ECO:0000256" key="4">
    <source>
        <dbReference type="SAM" id="MobiDB-lite"/>
    </source>
</evidence>
<feature type="region of interest" description="Disordered" evidence="4">
    <location>
        <begin position="1"/>
        <end position="106"/>
    </location>
</feature>
<keyword evidence="6" id="KW-0804">Transcription</keyword>
<reference evidence="6 7" key="1">
    <citation type="submission" date="2020-06" db="EMBL/GenBank/DDBJ databases">
        <title>Transcriptomic and genomic resources for Thalictrum thalictroides and T. hernandezii: Facilitating candidate gene discovery in an emerging model plant lineage.</title>
        <authorList>
            <person name="Arias T."/>
            <person name="Riano-Pachon D.M."/>
            <person name="Di Stilio V.S."/>
        </authorList>
    </citation>
    <scope>NUCLEOTIDE SEQUENCE [LARGE SCALE GENOMIC DNA]</scope>
    <source>
        <strain evidence="7">cv. WT478/WT964</strain>
        <tissue evidence="6">Leaves</tissue>
    </source>
</reference>
<name>A0A7J6UZM0_THATH</name>
<dbReference type="PANTHER" id="PTHR21297">
    <property type="entry name" value="DNA-DIRECTED RNA POLYMERASE II"/>
    <property type="match status" value="1"/>
</dbReference>
<dbReference type="InterPro" id="IPR006590">
    <property type="entry name" value="RNA_pol_Rpb4/RPC9_core"/>
</dbReference>
<comment type="caution">
    <text evidence="6">The sequence shown here is derived from an EMBL/GenBank/DDBJ whole genome shotgun (WGS) entry which is preliminary data.</text>
</comment>
<dbReference type="GO" id="GO:0005634">
    <property type="term" value="C:nucleus"/>
    <property type="evidence" value="ECO:0007669"/>
    <property type="project" value="UniProtKB-SubCell"/>
</dbReference>
<gene>
    <name evidence="6" type="ORF">FRX31_032514</name>
</gene>
<comment type="similarity">
    <text evidence="3">Belongs to the eukaryotic RPB4 RNA polymerase subunit family.</text>
</comment>
<dbReference type="GO" id="GO:0000166">
    <property type="term" value="F:nucleotide binding"/>
    <property type="evidence" value="ECO:0007669"/>
    <property type="project" value="InterPro"/>
</dbReference>
<keyword evidence="7" id="KW-1185">Reference proteome</keyword>
<dbReference type="AlphaFoldDB" id="A0A7J6UZM0"/>
<sequence length="231" mass="24446">MAEKGGKGFSSLSKGKTISSSGKGGGKESNLSTKQGRKISICTSSSSESEDEGSLSPPPITPSSDKWGKGGKAGFGGKGTPLSGISSNGKAGKSSSSDPSPKIPTFEIEGELGKNVKCMMDCEALDVLERIQESMVILSENPDIKLPESFIKGLQYAKSTSCFKNPEKARHVLEELKKQKVSDTEICLVANICPESVDELFALMPNLKEKKKKNESAVKDVLGELAKLKSA</sequence>
<dbReference type="OrthoDB" id="2186918at2759"/>
<comment type="subcellular location">
    <subcellularLocation>
        <location evidence="1">Nucleus</location>
    </subcellularLocation>
</comment>
<dbReference type="SUPFAM" id="SSF47819">
    <property type="entry name" value="HRDC-like"/>
    <property type="match status" value="1"/>
</dbReference>
<proteinExistence type="inferred from homology"/>
<feature type="domain" description="RNA polymerase Rpb4/RPC9 core" evidence="5">
    <location>
        <begin position="111"/>
        <end position="231"/>
    </location>
</feature>